<dbReference type="SUPFAM" id="SSF46626">
    <property type="entry name" value="Cytochrome c"/>
    <property type="match status" value="1"/>
</dbReference>
<feature type="domain" description="Cytochrome c" evidence="6">
    <location>
        <begin position="39"/>
        <end position="108"/>
    </location>
</feature>
<gene>
    <name evidence="7" type="ORF">O1D97_08280</name>
</gene>
<dbReference type="Gene3D" id="1.10.760.10">
    <property type="entry name" value="Cytochrome c-like domain"/>
    <property type="match status" value="1"/>
</dbReference>
<evidence type="ECO:0000256" key="2">
    <source>
        <dbReference type="ARBA" id="ARBA00022723"/>
    </source>
</evidence>
<keyword evidence="5" id="KW-0812">Transmembrane</keyword>
<keyword evidence="5" id="KW-0472">Membrane</keyword>
<sequence>MSTWLNIGAAAVITGITAFWIITDPNAPISDKQVSQLTGNTQRGEQLFNIGGCLSCHASKPTENDSDSVKLAGGNALKPNLEPLSHQIFRLIKKLELALGVKRSSPMQ</sequence>
<dbReference type="InterPro" id="IPR009056">
    <property type="entry name" value="Cyt_c-like_dom"/>
</dbReference>
<evidence type="ECO:0000259" key="6">
    <source>
        <dbReference type="PROSITE" id="PS51007"/>
    </source>
</evidence>
<evidence type="ECO:0000256" key="4">
    <source>
        <dbReference type="PROSITE-ProRule" id="PRU00433"/>
    </source>
</evidence>
<dbReference type="Proteomes" id="UP001149719">
    <property type="component" value="Unassembled WGS sequence"/>
</dbReference>
<dbReference type="EMBL" id="JAPUBN010000013">
    <property type="protein sequence ID" value="MCZ2721651.1"/>
    <property type="molecule type" value="Genomic_DNA"/>
</dbReference>
<keyword evidence="2 4" id="KW-0479">Metal-binding</keyword>
<comment type="caution">
    <text evidence="7">The sequence shown here is derived from an EMBL/GenBank/DDBJ whole genome shotgun (WGS) entry which is preliminary data.</text>
</comment>
<evidence type="ECO:0000313" key="7">
    <source>
        <dbReference type="EMBL" id="MCZ2721651.1"/>
    </source>
</evidence>
<dbReference type="PROSITE" id="PS51007">
    <property type="entry name" value="CYTC"/>
    <property type="match status" value="1"/>
</dbReference>
<keyword evidence="8" id="KW-1185">Reference proteome</keyword>
<dbReference type="InterPro" id="IPR036909">
    <property type="entry name" value="Cyt_c-like_dom_sf"/>
</dbReference>
<reference evidence="7" key="1">
    <citation type="submission" date="2022-12" db="EMBL/GenBank/DDBJ databases">
        <title>Marinomonas 15G1-11 sp. nov, isolated from marine algae.</title>
        <authorList>
            <person name="Butt M."/>
            <person name="Choi D.G."/>
            <person name="Kim J.M."/>
            <person name="Lee J.K."/>
            <person name="Baek J.H."/>
            <person name="Jeon C.O."/>
        </authorList>
    </citation>
    <scope>NUCLEOTIDE SEQUENCE</scope>
    <source>
        <strain evidence="7">15G1-11</strain>
    </source>
</reference>
<keyword evidence="5" id="KW-1133">Transmembrane helix</keyword>
<accession>A0ABT4JTS7</accession>
<proteinExistence type="predicted"/>
<organism evidence="7 8">
    <name type="scientific">Marinomonas phaeophyticola</name>
    <dbReference type="NCBI Taxonomy" id="3004091"/>
    <lineage>
        <taxon>Bacteria</taxon>
        <taxon>Pseudomonadati</taxon>
        <taxon>Pseudomonadota</taxon>
        <taxon>Gammaproteobacteria</taxon>
        <taxon>Oceanospirillales</taxon>
        <taxon>Oceanospirillaceae</taxon>
        <taxon>Marinomonas</taxon>
    </lineage>
</organism>
<keyword evidence="1 4" id="KW-0349">Heme</keyword>
<dbReference type="RefSeq" id="WP_269124594.1">
    <property type="nucleotide sequence ID" value="NZ_JAPUBN010000013.1"/>
</dbReference>
<name>A0ABT4JTS7_9GAMM</name>
<evidence type="ECO:0000256" key="1">
    <source>
        <dbReference type="ARBA" id="ARBA00022617"/>
    </source>
</evidence>
<evidence type="ECO:0000256" key="3">
    <source>
        <dbReference type="ARBA" id="ARBA00023004"/>
    </source>
</evidence>
<keyword evidence="3 4" id="KW-0408">Iron</keyword>
<evidence type="ECO:0000313" key="8">
    <source>
        <dbReference type="Proteomes" id="UP001149719"/>
    </source>
</evidence>
<evidence type="ECO:0000256" key="5">
    <source>
        <dbReference type="SAM" id="Phobius"/>
    </source>
</evidence>
<feature type="transmembrane region" description="Helical" evidence="5">
    <location>
        <begin position="6"/>
        <end position="23"/>
    </location>
</feature>
<protein>
    <recommendedName>
        <fullName evidence="6">Cytochrome c domain-containing protein</fullName>
    </recommendedName>
</protein>